<dbReference type="InterPro" id="IPR059003">
    <property type="entry name" value="At1g61900_C"/>
</dbReference>
<dbReference type="EMBL" id="VIEB01002431">
    <property type="protein sequence ID" value="TQD69828.1"/>
    <property type="molecule type" value="Genomic_DNA"/>
</dbReference>
<sequence>MKMIFTCAVCPLEFKQPSEVVKSCRNVAAPSPSCCSSLNTYISGIQKQMLITNRQAIICASVFGSMLRKGGVMENVYELCDIDLKDFSIQEYVQQGCLLRSLPADAIIDNTTGFSFSCDLSDNTAAPWPSSSSVSSLSFCAPEMSLPALPTSETFKNPGCRGGELEFMVPVFSFFVLGTLLY</sequence>
<feature type="domain" description="At1g61900-like C-terminal" evidence="1">
    <location>
        <begin position="9"/>
        <end position="81"/>
    </location>
</feature>
<dbReference type="Proteomes" id="UP000315295">
    <property type="component" value="Unassembled WGS sequence"/>
</dbReference>
<dbReference type="STRING" id="106549.A0A540K6I7"/>
<protein>
    <recommendedName>
        <fullName evidence="1">At1g61900-like C-terminal domain-containing protein</fullName>
    </recommendedName>
</protein>
<reference evidence="2 3" key="1">
    <citation type="journal article" date="2019" name="G3 (Bethesda)">
        <title>Sequencing of a Wild Apple (Malus baccata) Genome Unravels the Differences Between Cultivated and Wild Apple Species Regarding Disease Resistance and Cold Tolerance.</title>
        <authorList>
            <person name="Chen X."/>
        </authorList>
    </citation>
    <scope>NUCLEOTIDE SEQUENCE [LARGE SCALE GENOMIC DNA]</scope>
    <source>
        <strain evidence="3">cv. Shandingzi</strain>
        <tissue evidence="2">Leaves</tissue>
    </source>
</reference>
<dbReference type="PANTHER" id="PTHR33831:SF4">
    <property type="entry name" value="GPI-ANCHORED PROTEIN"/>
    <property type="match status" value="1"/>
</dbReference>
<evidence type="ECO:0000259" key="1">
    <source>
        <dbReference type="Pfam" id="PF26584"/>
    </source>
</evidence>
<dbReference type="GO" id="GO:0005886">
    <property type="term" value="C:plasma membrane"/>
    <property type="evidence" value="ECO:0007669"/>
    <property type="project" value="TreeGrafter"/>
</dbReference>
<dbReference type="Pfam" id="PF26584">
    <property type="entry name" value="At1g61900"/>
    <property type="match status" value="1"/>
</dbReference>
<dbReference type="InterPro" id="IPR040336">
    <property type="entry name" value="At1g61900-like"/>
</dbReference>
<dbReference type="PANTHER" id="PTHR33831">
    <property type="entry name" value="GPI-ANCHORED PROTEIN"/>
    <property type="match status" value="1"/>
</dbReference>
<organism evidence="2 3">
    <name type="scientific">Malus baccata</name>
    <name type="common">Siberian crab apple</name>
    <name type="synonym">Pyrus baccata</name>
    <dbReference type="NCBI Taxonomy" id="106549"/>
    <lineage>
        <taxon>Eukaryota</taxon>
        <taxon>Viridiplantae</taxon>
        <taxon>Streptophyta</taxon>
        <taxon>Embryophyta</taxon>
        <taxon>Tracheophyta</taxon>
        <taxon>Spermatophyta</taxon>
        <taxon>Magnoliopsida</taxon>
        <taxon>eudicotyledons</taxon>
        <taxon>Gunneridae</taxon>
        <taxon>Pentapetalae</taxon>
        <taxon>rosids</taxon>
        <taxon>fabids</taxon>
        <taxon>Rosales</taxon>
        <taxon>Rosaceae</taxon>
        <taxon>Amygdaloideae</taxon>
        <taxon>Maleae</taxon>
        <taxon>Malus</taxon>
    </lineage>
</organism>
<name>A0A540K6I7_MALBA</name>
<accession>A0A540K6I7</accession>
<evidence type="ECO:0000313" key="2">
    <source>
        <dbReference type="EMBL" id="TQD69828.1"/>
    </source>
</evidence>
<comment type="caution">
    <text evidence="2">The sequence shown here is derived from an EMBL/GenBank/DDBJ whole genome shotgun (WGS) entry which is preliminary data.</text>
</comment>
<dbReference type="AlphaFoldDB" id="A0A540K6I7"/>
<gene>
    <name evidence="2" type="ORF">C1H46_044640</name>
</gene>
<keyword evidence="3" id="KW-1185">Reference proteome</keyword>
<proteinExistence type="predicted"/>
<evidence type="ECO:0000313" key="3">
    <source>
        <dbReference type="Proteomes" id="UP000315295"/>
    </source>
</evidence>